<feature type="region of interest" description="Disordered" evidence="1">
    <location>
        <begin position="236"/>
        <end position="262"/>
    </location>
</feature>
<dbReference type="OrthoDB" id="6419at10239"/>
<keyword evidence="4" id="KW-1185">Reference proteome</keyword>
<dbReference type="Proteomes" id="UP000223906">
    <property type="component" value="Segment"/>
</dbReference>
<feature type="domain" description="Bacteriophage phiJL001 Gp84 C-terminal" evidence="2">
    <location>
        <begin position="376"/>
        <end position="453"/>
    </location>
</feature>
<dbReference type="Pfam" id="PF09356">
    <property type="entry name" value="Phage_BR0599"/>
    <property type="match status" value="1"/>
</dbReference>
<accession>A0A1W6DX02</accession>
<dbReference type="Pfam" id="PF09931">
    <property type="entry name" value="Phage_phiJL001_Gp84_N"/>
    <property type="match status" value="1"/>
</dbReference>
<name>A0A1W6DX02_9CAUD</name>
<reference evidence="3 4" key="1">
    <citation type="submission" date="2017-02" db="EMBL/GenBank/DDBJ databases">
        <title>The first characterized phage against a member of the ecologically important #sphingomonads reveals high dissimilarity against all other known phages.</title>
        <authorList>
            <person name="Nielsen T.K."/>
            <person name="Carstens A.B."/>
            <person name="Kot W."/>
            <person name="Lametsch R."/>
            <person name="Neve H."/>
            <person name="Hansen L.H."/>
        </authorList>
    </citation>
    <scope>NUCLEOTIDE SEQUENCE [LARGE SCALE GENOMIC DNA]</scope>
</reference>
<dbReference type="InterPro" id="IPR011928">
    <property type="entry name" value="Phage_phiJL001_Gp84"/>
</dbReference>
<evidence type="ECO:0000259" key="2">
    <source>
        <dbReference type="Pfam" id="PF09356"/>
    </source>
</evidence>
<evidence type="ECO:0000313" key="4">
    <source>
        <dbReference type="Proteomes" id="UP000223906"/>
    </source>
</evidence>
<dbReference type="InterPro" id="IPR008979">
    <property type="entry name" value="Galactose-bd-like_sf"/>
</dbReference>
<evidence type="ECO:0000313" key="3">
    <source>
        <dbReference type="EMBL" id="ARK07421.1"/>
    </source>
</evidence>
<dbReference type="NCBIfam" id="TIGR02218">
    <property type="entry name" value="phg_TIGR02218"/>
    <property type="match status" value="1"/>
</dbReference>
<feature type="compositionally biased region" description="Basic and acidic residues" evidence="1">
    <location>
        <begin position="247"/>
        <end position="262"/>
    </location>
</feature>
<dbReference type="Gene3D" id="2.60.120.260">
    <property type="entry name" value="Galactose-binding domain-like"/>
    <property type="match status" value="1"/>
</dbReference>
<evidence type="ECO:0000256" key="1">
    <source>
        <dbReference type="SAM" id="MobiDB-lite"/>
    </source>
</evidence>
<protein>
    <submittedName>
        <fullName evidence="3">F5/8 type C domain protein</fullName>
    </submittedName>
</protein>
<dbReference type="SUPFAM" id="SSF49785">
    <property type="entry name" value="Galactose-binding domain-like"/>
    <property type="match status" value="1"/>
</dbReference>
<gene>
    <name evidence="3" type="ORF">LAV_00021</name>
</gene>
<dbReference type="EMBL" id="KY629563">
    <property type="protein sequence ID" value="ARK07421.1"/>
    <property type="molecule type" value="Genomic_DNA"/>
</dbReference>
<sequence length="463" mass="50857">MKTLTAAMRTHLQSEVTTLCTCLRIVRQDGLELGFTTHDTDLTIDGLVYETANGFDATAISSAADMSVDNMDIVGVLDSDKIKVEDIRNRLFDLAKVYVFEVNYENLAAGKIPLRRGWFGEAVVAPNGQYSIELRGMLQALLHENIEVFTPECRADFCDSRCKLSKADFEYYCAITALGTDRYSFSATNIPEVATLPTTLGAHKHWRVILETLPGSTAGGFAEFRAWDQEDDLITGGTAKASSEDSDTYKASRARDENTATRWRTEELDADDIGEGMTPVGEWWRISFSTAKDIKLIAIRCGAVSETPTAFQLHYTDDDPDDNDAVWTLAKACSGGSWTKVGQEAVWALGSDTSDPINVTSTPTDIPPPYEGTSTYIGGSVQFLSGQNTGMTLEVIDFDDATNTVTMFDAPYYPLAVGDLFKIAQGCPKTPAACKLYNNYVNFRGEPDVPGQDEYLWYPDAKS</sequence>
<proteinExistence type="predicted"/>
<organism evidence="3 4">
    <name type="scientific">Sphingobium phage Lacusarx</name>
    <dbReference type="NCBI Taxonomy" id="1980139"/>
    <lineage>
        <taxon>Viruses</taxon>
        <taxon>Duplodnaviria</taxon>
        <taxon>Heunggongvirae</taxon>
        <taxon>Uroviricota</taxon>
        <taxon>Caudoviricetes</taxon>
        <taxon>Lacusarxvirus</taxon>
        <taxon>Lacusarxvirus lacusarx</taxon>
    </lineage>
</organism>
<dbReference type="InterPro" id="IPR018964">
    <property type="entry name" value="Phage_phiJL001_Gp84_C"/>
</dbReference>